<dbReference type="SMART" id="SM00248">
    <property type="entry name" value="ANK"/>
    <property type="match status" value="5"/>
</dbReference>
<evidence type="ECO:0000313" key="6">
    <source>
        <dbReference type="EMBL" id="KAG4413766.1"/>
    </source>
</evidence>
<gene>
    <name evidence="6" type="ORF">IFR04_013116</name>
</gene>
<dbReference type="EMBL" id="JAFJYH010000297">
    <property type="protein sequence ID" value="KAG4413766.1"/>
    <property type="molecule type" value="Genomic_DNA"/>
</dbReference>
<keyword evidence="7" id="KW-1185">Reference proteome</keyword>
<protein>
    <recommendedName>
        <fullName evidence="5">Clr5 domain-containing protein</fullName>
    </recommendedName>
</protein>
<keyword evidence="2 3" id="KW-0040">ANK repeat</keyword>
<evidence type="ECO:0000259" key="5">
    <source>
        <dbReference type="Pfam" id="PF14420"/>
    </source>
</evidence>
<evidence type="ECO:0000313" key="7">
    <source>
        <dbReference type="Proteomes" id="UP000664132"/>
    </source>
</evidence>
<dbReference type="Gene3D" id="1.25.40.20">
    <property type="entry name" value="Ankyrin repeat-containing domain"/>
    <property type="match status" value="2"/>
</dbReference>
<keyword evidence="1" id="KW-0677">Repeat</keyword>
<sequence length="641" mass="72748">MTKDWDQYKTEIEKLYITNGKSLDDVRRILKGKHGFDASIRGYRMKLEHWGMKKNKVPLSHRAQNRPRPKARTGNIDSASSGAHSSNNVSDLLESNNMPSSSHPESNATLWQGFNFPALNDTSLPTPSLHDSSNVPYMSLDREVGWSSEPDIFKTINEGLATDLLEQLSSGASVDIRDNFNDSPLHVAIRKGNIGMTDALLRYGADVDASGHRGRTPLHLSVASKNMLQLLLKYHPKISLQDDEGDSALHYFIRQYSWWEHTEHQVAIRSVLFAGANINIRNKAGDSPLHRIIDRDIPESVTYMEMVLEFLNCKPDVTTAMRNGQALLEVFLENTNILQKDRFRWNIPEWLSVGFRCLEQFLVVGANPNVTFHSQPFLHCCLESSSIVRKVTASRSFVLHLLEKADLDIPASNGDYPLHSVLNRSSSYWRSDSRFQYCQVTSTLIARQVDVNKPNRAGKTPLEVWLTSSRPQATLMKVTALLIEAGASSTITTTVGESLFDFLPRQPRECRIFLTRTLLKADIKAQQPGTNAAAASEWVEVWRSARQASLWGIAKTSLTKLDALDFRPKSKDFMECAFQIVAERLLERHRLQLNLFLRKKLDRESAAEDREEYCAILRDCRERKADIDVSFYHFLLDIMDI</sequence>
<feature type="compositionally biased region" description="Polar residues" evidence="4">
    <location>
        <begin position="75"/>
        <end position="106"/>
    </location>
</feature>
<evidence type="ECO:0000256" key="4">
    <source>
        <dbReference type="SAM" id="MobiDB-lite"/>
    </source>
</evidence>
<dbReference type="OrthoDB" id="823504at2759"/>
<feature type="domain" description="Clr5" evidence="5">
    <location>
        <begin position="1"/>
        <end position="54"/>
    </location>
</feature>
<dbReference type="Proteomes" id="UP000664132">
    <property type="component" value="Unassembled WGS sequence"/>
</dbReference>
<feature type="region of interest" description="Disordered" evidence="4">
    <location>
        <begin position="54"/>
        <end position="106"/>
    </location>
</feature>
<evidence type="ECO:0000256" key="2">
    <source>
        <dbReference type="ARBA" id="ARBA00023043"/>
    </source>
</evidence>
<dbReference type="PROSITE" id="PS50297">
    <property type="entry name" value="ANK_REP_REGION"/>
    <property type="match status" value="1"/>
</dbReference>
<evidence type="ECO:0000256" key="1">
    <source>
        <dbReference type="ARBA" id="ARBA00022737"/>
    </source>
</evidence>
<dbReference type="PANTHER" id="PTHR24198">
    <property type="entry name" value="ANKYRIN REPEAT AND PROTEIN KINASE DOMAIN-CONTAINING PROTEIN"/>
    <property type="match status" value="1"/>
</dbReference>
<dbReference type="Pfam" id="PF14420">
    <property type="entry name" value="Clr5"/>
    <property type="match status" value="1"/>
</dbReference>
<dbReference type="AlphaFoldDB" id="A0A8H7T7L2"/>
<dbReference type="PANTHER" id="PTHR24198:SF165">
    <property type="entry name" value="ANKYRIN REPEAT-CONTAINING PROTEIN-RELATED"/>
    <property type="match status" value="1"/>
</dbReference>
<name>A0A8H7T7L2_9HELO</name>
<dbReference type="PROSITE" id="PS50088">
    <property type="entry name" value="ANK_REPEAT"/>
    <property type="match status" value="1"/>
</dbReference>
<dbReference type="SUPFAM" id="SSF48403">
    <property type="entry name" value="Ankyrin repeat"/>
    <property type="match status" value="1"/>
</dbReference>
<reference evidence="6" key="1">
    <citation type="submission" date="2021-02" db="EMBL/GenBank/DDBJ databases">
        <title>Genome sequence Cadophora malorum strain M34.</title>
        <authorList>
            <person name="Stefanovic E."/>
            <person name="Vu D."/>
            <person name="Scully C."/>
            <person name="Dijksterhuis J."/>
            <person name="Roader J."/>
            <person name="Houbraken J."/>
        </authorList>
    </citation>
    <scope>NUCLEOTIDE SEQUENCE</scope>
    <source>
        <strain evidence="6">M34</strain>
    </source>
</reference>
<comment type="caution">
    <text evidence="6">The sequence shown here is derived from an EMBL/GenBank/DDBJ whole genome shotgun (WGS) entry which is preliminary data.</text>
</comment>
<dbReference type="Pfam" id="PF12796">
    <property type="entry name" value="Ank_2"/>
    <property type="match status" value="1"/>
</dbReference>
<evidence type="ECO:0000256" key="3">
    <source>
        <dbReference type="PROSITE-ProRule" id="PRU00023"/>
    </source>
</evidence>
<proteinExistence type="predicted"/>
<dbReference type="InterPro" id="IPR036770">
    <property type="entry name" value="Ankyrin_rpt-contain_sf"/>
</dbReference>
<accession>A0A8H7T7L2</accession>
<feature type="repeat" description="ANK" evidence="3">
    <location>
        <begin position="180"/>
        <end position="212"/>
    </location>
</feature>
<dbReference type="InterPro" id="IPR002110">
    <property type="entry name" value="Ankyrin_rpt"/>
</dbReference>
<dbReference type="InterPro" id="IPR025676">
    <property type="entry name" value="Clr5_dom"/>
</dbReference>
<organism evidence="6 7">
    <name type="scientific">Cadophora malorum</name>
    <dbReference type="NCBI Taxonomy" id="108018"/>
    <lineage>
        <taxon>Eukaryota</taxon>
        <taxon>Fungi</taxon>
        <taxon>Dikarya</taxon>
        <taxon>Ascomycota</taxon>
        <taxon>Pezizomycotina</taxon>
        <taxon>Leotiomycetes</taxon>
        <taxon>Helotiales</taxon>
        <taxon>Ploettnerulaceae</taxon>
        <taxon>Cadophora</taxon>
    </lineage>
</organism>